<evidence type="ECO:0000259" key="1">
    <source>
        <dbReference type="Pfam" id="PF13905"/>
    </source>
</evidence>
<dbReference type="GO" id="GO:0005634">
    <property type="term" value="C:nucleus"/>
    <property type="evidence" value="ECO:0007669"/>
    <property type="project" value="TreeGrafter"/>
</dbReference>
<dbReference type="GO" id="GO:0004791">
    <property type="term" value="F:thioredoxin-disulfide reductase (NADPH) activity"/>
    <property type="evidence" value="ECO:0007669"/>
    <property type="project" value="TreeGrafter"/>
</dbReference>
<dbReference type="Proteomes" id="UP000693981">
    <property type="component" value="Unassembled WGS sequence"/>
</dbReference>
<dbReference type="GO" id="GO:0030178">
    <property type="term" value="P:negative regulation of Wnt signaling pathway"/>
    <property type="evidence" value="ECO:0007669"/>
    <property type="project" value="TreeGrafter"/>
</dbReference>
<organism evidence="2 3">
    <name type="scientific">Phytophthora boehmeriae</name>
    <dbReference type="NCBI Taxonomy" id="109152"/>
    <lineage>
        <taxon>Eukaryota</taxon>
        <taxon>Sar</taxon>
        <taxon>Stramenopiles</taxon>
        <taxon>Oomycota</taxon>
        <taxon>Peronosporomycetes</taxon>
        <taxon>Peronosporales</taxon>
        <taxon>Peronosporaceae</taxon>
        <taxon>Phytophthora</taxon>
    </lineage>
</organism>
<dbReference type="OrthoDB" id="2684236at2759"/>
<gene>
    <name evidence="2" type="ORF">PHYBOEH_008655</name>
</gene>
<accession>A0A8T1X7R1</accession>
<reference evidence="2" key="1">
    <citation type="submission" date="2021-02" db="EMBL/GenBank/DDBJ databases">
        <authorList>
            <person name="Palmer J.M."/>
        </authorList>
    </citation>
    <scope>NUCLEOTIDE SEQUENCE</scope>
    <source>
        <strain evidence="2">SCRP23</strain>
    </source>
</reference>
<dbReference type="PANTHER" id="PTHR46472">
    <property type="entry name" value="NUCLEOREDOXIN"/>
    <property type="match status" value="1"/>
</dbReference>
<comment type="caution">
    <text evidence="2">The sequence shown here is derived from an EMBL/GenBank/DDBJ whole genome shotgun (WGS) entry which is preliminary data.</text>
</comment>
<feature type="domain" description="Thioredoxin-like fold" evidence="1">
    <location>
        <begin position="349"/>
        <end position="444"/>
    </location>
</feature>
<dbReference type="AlphaFoldDB" id="A0A8T1X7R1"/>
<dbReference type="Pfam" id="PF13905">
    <property type="entry name" value="Thioredoxin_8"/>
    <property type="match status" value="1"/>
</dbReference>
<dbReference type="EMBL" id="JAGDFL010000051">
    <property type="protein sequence ID" value="KAG7399530.1"/>
    <property type="molecule type" value="Genomic_DNA"/>
</dbReference>
<dbReference type="InterPro" id="IPR012336">
    <property type="entry name" value="Thioredoxin-like_fold"/>
</dbReference>
<name>A0A8T1X7R1_9STRA</name>
<protein>
    <recommendedName>
        <fullName evidence="1">Thioredoxin-like fold domain-containing protein</fullName>
    </recommendedName>
</protein>
<keyword evidence="3" id="KW-1185">Reference proteome</keyword>
<evidence type="ECO:0000313" key="2">
    <source>
        <dbReference type="EMBL" id="KAG7399530.1"/>
    </source>
</evidence>
<sequence length="642" mass="70856">MAVWSSAAFLGMFGDPYLRGTPYEAGGDPQALLGALSGFVKLLQPQQTPSTEDEPNPITFPLTVDQDRVLQDTLLPQLAFCGQWTEKGAQVEDAKQFQSFLQEWKAVLSQLEVGKPTLVPGGYVGNISTHTIIYIAEKTSEAGEYSFTVCNKGPGAELYHPCRVEGDAEKIRVQPCIQISAIPTSRFLDMAFWALLFSLWVRKPPSEYHRVETIYDVLLPWLAGDKLLPLASEISQQHAPTDWTNAALGGVHTPQRSQLGFCKSIVEAVRYLCLRSGVFTNDEVEYAILYKLRYSLFQQVVQDLVIAENPARAIPEGTLEKALGVLSAISLQDPLQGTHSVSAIDPDAVVGIYFALSTSDPCRKFTKVLAALSEKLHASNKKFIIIVVSVDKEQAEYTALVEHLPSHSWLIVPFAEVETRQQLVQIFNVTKVPQLILRGPDGTILTPLGKELVLADPVGKFYPWTGEAFNLPKTIVSVSESRCIAMGLKQIGIKTLKHHERKNINGLGLSHINKLMSDTDRLLQVVGVTAASDDKAKPKTATLDETFFFASHANMELLQLQGKESEYAGNASELDTPILGNFLDVPERVTSIPLAVAAFVRQWSSQAANLTQSGHLRPYVCCAFTTLYFVLQLQMTHLKYRV</sequence>
<evidence type="ECO:0000313" key="3">
    <source>
        <dbReference type="Proteomes" id="UP000693981"/>
    </source>
</evidence>
<dbReference type="PANTHER" id="PTHR46472:SF1">
    <property type="entry name" value="NUCLEOREDOXIN"/>
    <property type="match status" value="1"/>
</dbReference>
<dbReference type="GO" id="GO:0031397">
    <property type="term" value="P:negative regulation of protein ubiquitination"/>
    <property type="evidence" value="ECO:0007669"/>
    <property type="project" value="TreeGrafter"/>
</dbReference>
<proteinExistence type="predicted"/>